<evidence type="ECO:0000256" key="13">
    <source>
        <dbReference type="SAM" id="MobiDB-lite"/>
    </source>
</evidence>
<feature type="region of interest" description="Disordered" evidence="13">
    <location>
        <begin position="565"/>
        <end position="611"/>
    </location>
</feature>
<dbReference type="Pfam" id="PF00004">
    <property type="entry name" value="AAA"/>
    <property type="match status" value="1"/>
</dbReference>
<dbReference type="Gene3D" id="3.40.50.300">
    <property type="entry name" value="P-loop containing nucleotide triphosphate hydrolases"/>
    <property type="match status" value="1"/>
</dbReference>
<sequence length="611" mass="68090">MYQRESLTGGSWFNLAVANPLSRILDFTIISPFFNPTNAGNTSYIASGGWMLILGTLLEVGRRFCKWLYERFDIFQYSLTASFDEGDPAYEWITLFLTDKKVWKRSRYFHVTAATSARKWGIKTGPPRIAEHVDCVPTYQAPQLFQWKGYWAEIKRDAGGFAFAEERGSRWCRKIYLTIYSRDTKVLSALIEDARQLYLNLSQPNVIIRTADKGRIGLGDSTWLESKAKRRRPLNSIFLQEGVMESILEDAREFLDSEEWYTLAGIPYRRGYLLHGPPGTGKSSTIYAIAGELGLEIYSLSLASQFVDDSFLQHSISAIPKQAIFLIEDIDCAFPSREDLNEIEDTAYFSSFGRKTKSGQPVSKVTLSGLLNALDGVGSDEGKIFFATTNYIENLDPALLRPGRIDRKIQYYLATKIQAEALFIKFYPASHTTLSSELSASPSDQVSLPEKPPVVISMSERQSALVELAKEFASQIPEHEFSTAELQGYLLMHKNRPERAVSGALEWVEVERKECKERIEKEEERKLRLKERREDKEAKRLQGSLARIGGTVVIAPPVANDASVSTIVNGEPGTGNASNASPTSTEAGAGLGQGISPNDTSAAALQVSSTL</sequence>
<accession>A0A0C2XC63</accession>
<dbReference type="Pfam" id="PF08740">
    <property type="entry name" value="BCS1_N"/>
    <property type="match status" value="1"/>
</dbReference>
<evidence type="ECO:0000256" key="2">
    <source>
        <dbReference type="ARBA" id="ARBA00007448"/>
    </source>
</evidence>
<organism evidence="16 17">
    <name type="scientific">Hebeloma cylindrosporum</name>
    <dbReference type="NCBI Taxonomy" id="76867"/>
    <lineage>
        <taxon>Eukaryota</taxon>
        <taxon>Fungi</taxon>
        <taxon>Dikarya</taxon>
        <taxon>Basidiomycota</taxon>
        <taxon>Agaricomycotina</taxon>
        <taxon>Agaricomycetes</taxon>
        <taxon>Agaricomycetidae</taxon>
        <taxon>Agaricales</taxon>
        <taxon>Agaricineae</taxon>
        <taxon>Hymenogastraceae</taxon>
        <taxon>Hebeloma</taxon>
    </lineage>
</organism>
<dbReference type="InterPro" id="IPR014851">
    <property type="entry name" value="BCS1_N"/>
</dbReference>
<evidence type="ECO:0000259" key="14">
    <source>
        <dbReference type="SMART" id="SM00382"/>
    </source>
</evidence>
<dbReference type="PANTHER" id="PTHR23070">
    <property type="entry name" value="BCS1 AAA-TYPE ATPASE"/>
    <property type="match status" value="1"/>
</dbReference>
<dbReference type="OrthoDB" id="10251412at2759"/>
<dbReference type="InterPro" id="IPR003593">
    <property type="entry name" value="AAA+_ATPase"/>
</dbReference>
<dbReference type="GO" id="GO:0005743">
    <property type="term" value="C:mitochondrial inner membrane"/>
    <property type="evidence" value="ECO:0007669"/>
    <property type="project" value="UniProtKB-SubCell"/>
</dbReference>
<evidence type="ECO:0000256" key="3">
    <source>
        <dbReference type="ARBA" id="ARBA00022692"/>
    </source>
</evidence>
<dbReference type="GO" id="GO:0016887">
    <property type="term" value="F:ATP hydrolysis activity"/>
    <property type="evidence" value="ECO:0007669"/>
    <property type="project" value="InterPro"/>
</dbReference>
<proteinExistence type="inferred from homology"/>
<reference evidence="17" key="2">
    <citation type="submission" date="2015-01" db="EMBL/GenBank/DDBJ databases">
        <title>Evolutionary Origins and Diversification of the Mycorrhizal Mutualists.</title>
        <authorList>
            <consortium name="DOE Joint Genome Institute"/>
            <consortium name="Mycorrhizal Genomics Consortium"/>
            <person name="Kohler A."/>
            <person name="Kuo A."/>
            <person name="Nagy L.G."/>
            <person name="Floudas D."/>
            <person name="Copeland A."/>
            <person name="Barry K.W."/>
            <person name="Cichocki N."/>
            <person name="Veneault-Fourrey C."/>
            <person name="LaButti K."/>
            <person name="Lindquist E.A."/>
            <person name="Lipzen A."/>
            <person name="Lundell T."/>
            <person name="Morin E."/>
            <person name="Murat C."/>
            <person name="Riley R."/>
            <person name="Ohm R."/>
            <person name="Sun H."/>
            <person name="Tunlid A."/>
            <person name="Henrissat B."/>
            <person name="Grigoriev I.V."/>
            <person name="Hibbett D.S."/>
            <person name="Martin F."/>
        </authorList>
    </citation>
    <scope>NUCLEOTIDE SEQUENCE [LARGE SCALE GENOMIC DNA]</scope>
    <source>
        <strain evidence="17">h7</strain>
    </source>
</reference>
<evidence type="ECO:0000256" key="11">
    <source>
        <dbReference type="ARBA" id="ARBA00048778"/>
    </source>
</evidence>
<dbReference type="STRING" id="686832.A0A0C2XC63"/>
<evidence type="ECO:0000259" key="15">
    <source>
        <dbReference type="SMART" id="SM01024"/>
    </source>
</evidence>
<comment type="subcellular location">
    <subcellularLocation>
        <location evidence="1">Mitochondrion inner membrane</location>
        <topology evidence="1">Single-pass membrane protein</topology>
    </subcellularLocation>
</comment>
<keyword evidence="5" id="KW-0999">Mitochondrion inner membrane</keyword>
<evidence type="ECO:0000256" key="12">
    <source>
        <dbReference type="SAM" id="Coils"/>
    </source>
</evidence>
<feature type="domain" description="BCS1 N-terminal" evidence="15">
    <location>
        <begin position="52"/>
        <end position="237"/>
    </location>
</feature>
<evidence type="ECO:0000256" key="8">
    <source>
        <dbReference type="ARBA" id="ARBA00022989"/>
    </source>
</evidence>
<dbReference type="SUPFAM" id="SSF52540">
    <property type="entry name" value="P-loop containing nucleoside triphosphate hydrolases"/>
    <property type="match status" value="1"/>
</dbReference>
<evidence type="ECO:0000313" key="17">
    <source>
        <dbReference type="Proteomes" id="UP000053424"/>
    </source>
</evidence>
<evidence type="ECO:0000256" key="9">
    <source>
        <dbReference type="ARBA" id="ARBA00023128"/>
    </source>
</evidence>
<evidence type="ECO:0000256" key="10">
    <source>
        <dbReference type="ARBA" id="ARBA00023136"/>
    </source>
</evidence>
<dbReference type="EMBL" id="KN831819">
    <property type="protein sequence ID" value="KIM35523.1"/>
    <property type="molecule type" value="Genomic_DNA"/>
</dbReference>
<keyword evidence="9" id="KW-0496">Mitochondrion</keyword>
<name>A0A0C2XC63_HEBCY</name>
<dbReference type="HOGENOM" id="CLU_010189_3_2_1"/>
<dbReference type="Proteomes" id="UP000053424">
    <property type="component" value="Unassembled WGS sequence"/>
</dbReference>
<comment type="similarity">
    <text evidence="2">Belongs to the AAA ATPase family. BCS1 subfamily.</text>
</comment>
<dbReference type="SMART" id="SM01024">
    <property type="entry name" value="BCS1_N"/>
    <property type="match status" value="1"/>
</dbReference>
<keyword evidence="10" id="KW-0472">Membrane</keyword>
<dbReference type="InterPro" id="IPR057495">
    <property type="entry name" value="AAA_lid_BCS1"/>
</dbReference>
<keyword evidence="17" id="KW-1185">Reference proteome</keyword>
<keyword evidence="4" id="KW-0547">Nucleotide-binding</keyword>
<evidence type="ECO:0000256" key="7">
    <source>
        <dbReference type="ARBA" id="ARBA00022840"/>
    </source>
</evidence>
<feature type="coiled-coil region" evidence="12">
    <location>
        <begin position="505"/>
        <end position="539"/>
    </location>
</feature>
<keyword evidence="12" id="KW-0175">Coiled coil</keyword>
<feature type="compositionally biased region" description="Polar residues" evidence="13">
    <location>
        <begin position="595"/>
        <end position="611"/>
    </location>
</feature>
<dbReference type="GO" id="GO:0005524">
    <property type="term" value="F:ATP binding"/>
    <property type="evidence" value="ECO:0007669"/>
    <property type="project" value="UniProtKB-KW"/>
</dbReference>
<evidence type="ECO:0000256" key="6">
    <source>
        <dbReference type="ARBA" id="ARBA00022801"/>
    </source>
</evidence>
<evidence type="ECO:0000256" key="5">
    <source>
        <dbReference type="ARBA" id="ARBA00022792"/>
    </source>
</evidence>
<dbReference type="AlphaFoldDB" id="A0A0C2XC63"/>
<keyword evidence="7" id="KW-0067">ATP-binding</keyword>
<reference evidence="16 17" key="1">
    <citation type="submission" date="2014-04" db="EMBL/GenBank/DDBJ databases">
        <authorList>
            <consortium name="DOE Joint Genome Institute"/>
            <person name="Kuo A."/>
            <person name="Gay G."/>
            <person name="Dore J."/>
            <person name="Kohler A."/>
            <person name="Nagy L.G."/>
            <person name="Floudas D."/>
            <person name="Copeland A."/>
            <person name="Barry K.W."/>
            <person name="Cichocki N."/>
            <person name="Veneault-Fourrey C."/>
            <person name="LaButti K."/>
            <person name="Lindquist E.A."/>
            <person name="Lipzen A."/>
            <person name="Lundell T."/>
            <person name="Morin E."/>
            <person name="Murat C."/>
            <person name="Sun H."/>
            <person name="Tunlid A."/>
            <person name="Henrissat B."/>
            <person name="Grigoriev I.V."/>
            <person name="Hibbett D.S."/>
            <person name="Martin F."/>
            <person name="Nordberg H.P."/>
            <person name="Cantor M.N."/>
            <person name="Hua S.X."/>
        </authorList>
    </citation>
    <scope>NUCLEOTIDE SEQUENCE [LARGE SCALE GENOMIC DNA]</scope>
    <source>
        <strain evidence="17">h7</strain>
    </source>
</reference>
<dbReference type="InterPro" id="IPR003959">
    <property type="entry name" value="ATPase_AAA_core"/>
</dbReference>
<dbReference type="InterPro" id="IPR050747">
    <property type="entry name" value="Mitochondrial_chaperone_BCS1"/>
</dbReference>
<keyword evidence="8" id="KW-1133">Transmembrane helix</keyword>
<comment type="catalytic activity">
    <reaction evidence="11">
        <text>ATP + H2O = ADP + phosphate + H(+)</text>
        <dbReference type="Rhea" id="RHEA:13065"/>
        <dbReference type="ChEBI" id="CHEBI:15377"/>
        <dbReference type="ChEBI" id="CHEBI:15378"/>
        <dbReference type="ChEBI" id="CHEBI:30616"/>
        <dbReference type="ChEBI" id="CHEBI:43474"/>
        <dbReference type="ChEBI" id="CHEBI:456216"/>
    </reaction>
    <physiologicalReaction direction="left-to-right" evidence="11">
        <dbReference type="Rhea" id="RHEA:13066"/>
    </physiologicalReaction>
</comment>
<feature type="compositionally biased region" description="Polar residues" evidence="13">
    <location>
        <begin position="575"/>
        <end position="586"/>
    </location>
</feature>
<gene>
    <name evidence="16" type="ORF">M413DRAFT_449721</name>
</gene>
<evidence type="ECO:0008006" key="18">
    <source>
        <dbReference type="Google" id="ProtNLM"/>
    </source>
</evidence>
<keyword evidence="3" id="KW-0812">Transmembrane</keyword>
<dbReference type="InterPro" id="IPR027417">
    <property type="entry name" value="P-loop_NTPase"/>
</dbReference>
<dbReference type="SMART" id="SM00382">
    <property type="entry name" value="AAA"/>
    <property type="match status" value="1"/>
</dbReference>
<dbReference type="Pfam" id="PF25426">
    <property type="entry name" value="AAA_lid_BCS1"/>
    <property type="match status" value="1"/>
</dbReference>
<protein>
    <recommendedName>
        <fullName evidence="18">AAA+ ATPase domain-containing protein</fullName>
    </recommendedName>
</protein>
<keyword evidence="6" id="KW-0378">Hydrolase</keyword>
<evidence type="ECO:0000256" key="1">
    <source>
        <dbReference type="ARBA" id="ARBA00004434"/>
    </source>
</evidence>
<evidence type="ECO:0000313" key="16">
    <source>
        <dbReference type="EMBL" id="KIM35523.1"/>
    </source>
</evidence>
<dbReference type="CDD" id="cd19510">
    <property type="entry name" value="RecA-like_BCS1"/>
    <property type="match status" value="1"/>
</dbReference>
<feature type="domain" description="AAA+ ATPase" evidence="14">
    <location>
        <begin position="268"/>
        <end position="415"/>
    </location>
</feature>
<evidence type="ECO:0000256" key="4">
    <source>
        <dbReference type="ARBA" id="ARBA00022741"/>
    </source>
</evidence>